<dbReference type="Proteomes" id="UP001642540">
    <property type="component" value="Unassembled WGS sequence"/>
</dbReference>
<dbReference type="PANTHER" id="PTHR12499:SF0">
    <property type="entry name" value="OPTIC ATROPHY 3 PROTEIN"/>
    <property type="match status" value="1"/>
</dbReference>
<feature type="region of interest" description="Disordered" evidence="3">
    <location>
        <begin position="217"/>
        <end position="258"/>
    </location>
</feature>
<keyword evidence="2" id="KW-0175">Coiled coil</keyword>
<evidence type="ECO:0000256" key="3">
    <source>
        <dbReference type="SAM" id="MobiDB-lite"/>
    </source>
</evidence>
<feature type="compositionally biased region" description="Polar residues" evidence="3">
    <location>
        <begin position="233"/>
        <end position="258"/>
    </location>
</feature>
<comment type="similarity">
    <text evidence="1">Belongs to the OPA3 family.</text>
</comment>
<proteinExistence type="inferred from homology"/>
<sequence length="258" mass="28856">MAIVGAFPAAKLGALLLKQISKPLANAMKRRAKENPFFRTYICMPPAQFYHWCEVKLKMWSMNLGKPVNIPKLTESSAIDLGAELVGEGIMFITAAVILILEYARSSRKEALKESQRVMEMSQVKQDLKDLFEEKARQDAQILELVRILELQQPEASFSPKPIDQTQIPEHHRDIDLPEETGAMATVKGWVWKAVDLVLPEKAGTEGENSRPHIIVIHHKPPPENCECPPTKPSSSQEGNDKTTPGSSDSNNNPNQKR</sequence>
<protein>
    <recommendedName>
        <fullName evidence="6">OPA3-like protein CG13603</fullName>
    </recommendedName>
</protein>
<name>A0ABP1REX7_9HEXA</name>
<accession>A0ABP1REX7</accession>
<dbReference type="PANTHER" id="PTHR12499">
    <property type="entry name" value="OPTIC ATROPHY 3 PROTEIN OPA3"/>
    <property type="match status" value="1"/>
</dbReference>
<dbReference type="Pfam" id="PF07047">
    <property type="entry name" value="OPA3"/>
    <property type="match status" value="1"/>
</dbReference>
<comment type="caution">
    <text evidence="4">The sequence shown here is derived from an EMBL/GenBank/DDBJ whole genome shotgun (WGS) entry which is preliminary data.</text>
</comment>
<evidence type="ECO:0008006" key="6">
    <source>
        <dbReference type="Google" id="ProtNLM"/>
    </source>
</evidence>
<evidence type="ECO:0000256" key="2">
    <source>
        <dbReference type="ARBA" id="ARBA00023054"/>
    </source>
</evidence>
<evidence type="ECO:0000313" key="4">
    <source>
        <dbReference type="EMBL" id="CAL8122773.1"/>
    </source>
</evidence>
<organism evidence="4 5">
    <name type="scientific">Orchesella dallaii</name>
    <dbReference type="NCBI Taxonomy" id="48710"/>
    <lineage>
        <taxon>Eukaryota</taxon>
        <taxon>Metazoa</taxon>
        <taxon>Ecdysozoa</taxon>
        <taxon>Arthropoda</taxon>
        <taxon>Hexapoda</taxon>
        <taxon>Collembola</taxon>
        <taxon>Entomobryomorpha</taxon>
        <taxon>Entomobryoidea</taxon>
        <taxon>Orchesellidae</taxon>
        <taxon>Orchesellinae</taxon>
        <taxon>Orchesella</taxon>
    </lineage>
</organism>
<dbReference type="EMBL" id="CAXLJM020000068">
    <property type="protein sequence ID" value="CAL8122773.1"/>
    <property type="molecule type" value="Genomic_DNA"/>
</dbReference>
<evidence type="ECO:0000313" key="5">
    <source>
        <dbReference type="Proteomes" id="UP001642540"/>
    </source>
</evidence>
<gene>
    <name evidence="4" type="ORF">ODALV1_LOCUS19946</name>
</gene>
<reference evidence="4 5" key="1">
    <citation type="submission" date="2024-08" db="EMBL/GenBank/DDBJ databases">
        <authorList>
            <person name="Cucini C."/>
            <person name="Frati F."/>
        </authorList>
    </citation>
    <scope>NUCLEOTIDE SEQUENCE [LARGE SCALE GENOMIC DNA]</scope>
</reference>
<evidence type="ECO:0000256" key="1">
    <source>
        <dbReference type="ARBA" id="ARBA00007584"/>
    </source>
</evidence>
<dbReference type="InterPro" id="IPR010754">
    <property type="entry name" value="OPA3-like"/>
</dbReference>
<keyword evidence="5" id="KW-1185">Reference proteome</keyword>